<keyword evidence="1" id="KW-0812">Transmembrane</keyword>
<evidence type="ECO:0000313" key="2">
    <source>
        <dbReference type="EMBL" id="EMB20256.1"/>
    </source>
</evidence>
<feature type="transmembrane region" description="Helical" evidence="1">
    <location>
        <begin position="75"/>
        <end position="93"/>
    </location>
</feature>
<keyword evidence="1" id="KW-0472">Membrane</keyword>
<accession>A0A0F6MMX6</accession>
<proteinExistence type="predicted"/>
<dbReference type="EMBL" id="AGDY01000009">
    <property type="protein sequence ID" value="EMB20256.1"/>
    <property type="molecule type" value="Genomic_DNA"/>
</dbReference>
<name>A0A0F6MMX6_TREDN</name>
<feature type="transmembrane region" description="Helical" evidence="1">
    <location>
        <begin position="6"/>
        <end position="24"/>
    </location>
</feature>
<dbReference type="PATRIC" id="fig|999434.4.peg.1779"/>
<comment type="caution">
    <text evidence="2">The sequence shown here is derived from an EMBL/GenBank/DDBJ whole genome shotgun (WGS) entry which is preliminary data.</text>
</comment>
<dbReference type="AlphaFoldDB" id="A0A0F6MMX6"/>
<gene>
    <name evidence="2" type="ORF">HMPREF9723_01716</name>
</gene>
<protein>
    <submittedName>
        <fullName evidence="2">Uncharacterized protein</fullName>
    </submittedName>
</protein>
<dbReference type="Proteomes" id="UP000011701">
    <property type="component" value="Chromosome"/>
</dbReference>
<dbReference type="HOGENOM" id="CLU_2344179_0_0_12"/>
<reference evidence="2" key="1">
    <citation type="submission" date="2012-01" db="EMBL/GenBank/DDBJ databases">
        <title>The Genome Sequence of Treponema denticola OTK.</title>
        <authorList>
            <consortium name="The Broad Institute Genome Sequencing Platform"/>
            <person name="Earl A."/>
            <person name="Ward D."/>
            <person name="Feldgarden M."/>
            <person name="Gevers D."/>
            <person name="Blanton J.M."/>
            <person name="Fenno C.J."/>
            <person name="Baranova O.V."/>
            <person name="Mathney J."/>
            <person name="Dewhirst F.E."/>
            <person name="Izard J."/>
            <person name="Young S.K."/>
            <person name="Zeng Q."/>
            <person name="Gargeya S."/>
            <person name="Fitzgerald M."/>
            <person name="Haas B."/>
            <person name="Abouelleil A."/>
            <person name="Alvarado L."/>
            <person name="Arachchi H.M."/>
            <person name="Berlin A."/>
            <person name="Chapman S.B."/>
            <person name="Gearin G."/>
            <person name="Goldberg J."/>
            <person name="Griggs A."/>
            <person name="Gujja S."/>
            <person name="Hansen M."/>
            <person name="Heiman D."/>
            <person name="Howarth C."/>
            <person name="Larimer J."/>
            <person name="Lui A."/>
            <person name="MacDonald P.J.P."/>
            <person name="McCowen C."/>
            <person name="Montmayeur A."/>
            <person name="Murphy C."/>
            <person name="Neiman D."/>
            <person name="Pearson M."/>
            <person name="Priest M."/>
            <person name="Roberts A."/>
            <person name="Saif S."/>
            <person name="Shea T."/>
            <person name="Sisk P."/>
            <person name="Stolte C."/>
            <person name="Sykes S."/>
            <person name="Wortman J."/>
            <person name="Nusbaum C."/>
            <person name="Birren B."/>
        </authorList>
    </citation>
    <scope>NUCLEOTIDE SEQUENCE [LARGE SCALE GENOMIC DNA]</scope>
    <source>
        <strain evidence="2">OTK</strain>
    </source>
</reference>
<dbReference type="RefSeq" id="WP_002692613.1">
    <property type="nucleotide sequence ID" value="NZ_CM001797.1"/>
</dbReference>
<sequence length="99" mass="10908">MIPIQGLGLLYVMVIYIGGISLISKLSFISSQSSKVQTIVILISHIILSTINYFLSRFLNRNGVKHSVAGARLENAVIGLSLMLLFVICLMIYGEFFKG</sequence>
<evidence type="ECO:0000256" key="1">
    <source>
        <dbReference type="SAM" id="Phobius"/>
    </source>
</evidence>
<keyword evidence="1" id="KW-1133">Transmembrane helix</keyword>
<organism evidence="2">
    <name type="scientific">Treponema denticola OTK</name>
    <dbReference type="NCBI Taxonomy" id="999434"/>
    <lineage>
        <taxon>Bacteria</taxon>
        <taxon>Pseudomonadati</taxon>
        <taxon>Spirochaetota</taxon>
        <taxon>Spirochaetia</taxon>
        <taxon>Spirochaetales</taxon>
        <taxon>Treponemataceae</taxon>
        <taxon>Treponema</taxon>
    </lineage>
</organism>
<feature type="transmembrane region" description="Helical" evidence="1">
    <location>
        <begin position="36"/>
        <end position="55"/>
    </location>
</feature>